<feature type="transmembrane region" description="Helical" evidence="6">
    <location>
        <begin position="297"/>
        <end position="314"/>
    </location>
</feature>
<evidence type="ECO:0000256" key="1">
    <source>
        <dbReference type="ARBA" id="ARBA00004651"/>
    </source>
</evidence>
<comment type="subcellular location">
    <subcellularLocation>
        <location evidence="1">Cell membrane</location>
        <topology evidence="1">Multi-pass membrane protein</topology>
    </subcellularLocation>
</comment>
<gene>
    <name evidence="8" type="ORF">DRW41_05940</name>
</gene>
<feature type="transmembrane region" description="Helical" evidence="6">
    <location>
        <begin position="169"/>
        <end position="194"/>
    </location>
</feature>
<keyword evidence="5 6" id="KW-0472">Membrane</keyword>
<feature type="transmembrane region" description="Helical" evidence="6">
    <location>
        <begin position="265"/>
        <end position="291"/>
    </location>
</feature>
<dbReference type="RefSeq" id="WP_115451058.1">
    <property type="nucleotide sequence ID" value="NZ_QNQT01000002.1"/>
</dbReference>
<feature type="transmembrane region" description="Helical" evidence="6">
    <location>
        <begin position="20"/>
        <end position="38"/>
    </location>
</feature>
<protein>
    <submittedName>
        <fullName evidence="8">ABC transporter permease</fullName>
    </submittedName>
</protein>
<feature type="transmembrane region" description="Helical" evidence="6">
    <location>
        <begin position="326"/>
        <end position="346"/>
    </location>
</feature>
<evidence type="ECO:0000256" key="4">
    <source>
        <dbReference type="ARBA" id="ARBA00022989"/>
    </source>
</evidence>
<dbReference type="PANTHER" id="PTHR30294">
    <property type="entry name" value="MEMBRANE COMPONENT OF ABC TRANSPORTER YHHJ-RELATED"/>
    <property type="match status" value="1"/>
</dbReference>
<evidence type="ECO:0000313" key="8">
    <source>
        <dbReference type="EMBL" id="RDU37384.1"/>
    </source>
</evidence>
<dbReference type="AlphaFoldDB" id="A0A3D8GSD3"/>
<accession>A0A3D8GSD3</accession>
<evidence type="ECO:0000259" key="7">
    <source>
        <dbReference type="Pfam" id="PF12698"/>
    </source>
</evidence>
<evidence type="ECO:0000256" key="3">
    <source>
        <dbReference type="ARBA" id="ARBA00022692"/>
    </source>
</evidence>
<sequence>MEKFLAVLRFHLKEGLSGKGFIITAVVLFAAIFGYFGFTHYFGKDEKMTVYVSNQSTGYSFDTSRAKADFADVKEIGQDKVEGLKKKVKDGNADALIILKGSGQTPEIEYYFRRMADFQVLGLINSIIQPQYLHTVISENKLEPAVAGALLTPVKVTEVALKKTESLGLVYFFLFLMYMFIIMFGNTVSLSIAGEKTSRVMEIMITKVKPAMMMYAKIIAAMVSGLIQIGMVALAYGMAKLLGWTSGELEIFGMPLDLSALNLKIFLFLSLFFVLGYFVYALLFASITSVISRMEDIGSIIFPVSILLMGAFMLGIKTMMDPNAGIVLASSYIPFFSPMVVFSRIVLGEAGVLEVCVSIAILIATIGVLSYIANRIYTKGVMRYNGKTTLVDIVKMAKSREI</sequence>
<proteinExistence type="predicted"/>
<keyword evidence="2" id="KW-1003">Cell membrane</keyword>
<feature type="transmembrane region" description="Helical" evidence="6">
    <location>
        <begin position="214"/>
        <end position="236"/>
    </location>
</feature>
<dbReference type="InterPro" id="IPR051449">
    <property type="entry name" value="ABC-2_transporter_component"/>
</dbReference>
<keyword evidence="9" id="KW-1185">Reference proteome</keyword>
<dbReference type="PANTHER" id="PTHR30294:SF29">
    <property type="entry name" value="MULTIDRUG ABC TRANSPORTER PERMEASE YBHS-RELATED"/>
    <property type="match status" value="1"/>
</dbReference>
<evidence type="ECO:0000256" key="2">
    <source>
        <dbReference type="ARBA" id="ARBA00022475"/>
    </source>
</evidence>
<evidence type="ECO:0000313" key="9">
    <source>
        <dbReference type="Proteomes" id="UP000257144"/>
    </source>
</evidence>
<feature type="domain" description="ABC-2 type transporter transmembrane" evidence="7">
    <location>
        <begin position="20"/>
        <end position="370"/>
    </location>
</feature>
<dbReference type="EMBL" id="QNQT01000002">
    <property type="protein sequence ID" value="RDU37384.1"/>
    <property type="molecule type" value="Genomic_DNA"/>
</dbReference>
<dbReference type="GO" id="GO:0140359">
    <property type="term" value="F:ABC-type transporter activity"/>
    <property type="evidence" value="ECO:0007669"/>
    <property type="project" value="InterPro"/>
</dbReference>
<keyword evidence="3 6" id="KW-0812">Transmembrane</keyword>
<dbReference type="InterPro" id="IPR013525">
    <property type="entry name" value="ABC2_TM"/>
</dbReference>
<dbReference type="Proteomes" id="UP000257144">
    <property type="component" value="Unassembled WGS sequence"/>
</dbReference>
<dbReference type="Pfam" id="PF12698">
    <property type="entry name" value="ABC2_membrane_3"/>
    <property type="match status" value="1"/>
</dbReference>
<feature type="transmembrane region" description="Helical" evidence="6">
    <location>
        <begin position="352"/>
        <end position="373"/>
    </location>
</feature>
<reference evidence="8 9" key="1">
    <citation type="submission" date="2018-07" db="EMBL/GenBank/DDBJ databases">
        <title>Bacillus sp. YLB-04 draft genome sequence.</title>
        <authorList>
            <person name="Yu L."/>
            <person name="Tang X."/>
        </authorList>
    </citation>
    <scope>NUCLEOTIDE SEQUENCE [LARGE SCALE GENOMIC DNA]</scope>
    <source>
        <strain evidence="8 9">YLB-04</strain>
    </source>
</reference>
<evidence type="ECO:0000256" key="5">
    <source>
        <dbReference type="ARBA" id="ARBA00023136"/>
    </source>
</evidence>
<dbReference type="OrthoDB" id="9768837at2"/>
<name>A0A3D8GSD3_9BACI</name>
<keyword evidence="4 6" id="KW-1133">Transmembrane helix</keyword>
<dbReference type="GO" id="GO:0005886">
    <property type="term" value="C:plasma membrane"/>
    <property type="evidence" value="ECO:0007669"/>
    <property type="project" value="UniProtKB-SubCell"/>
</dbReference>
<comment type="caution">
    <text evidence="8">The sequence shown here is derived from an EMBL/GenBank/DDBJ whole genome shotgun (WGS) entry which is preliminary data.</text>
</comment>
<evidence type="ECO:0000256" key="6">
    <source>
        <dbReference type="SAM" id="Phobius"/>
    </source>
</evidence>
<organism evidence="8 9">
    <name type="scientific">Neobacillus piezotolerans</name>
    <dbReference type="NCBI Taxonomy" id="2259171"/>
    <lineage>
        <taxon>Bacteria</taxon>
        <taxon>Bacillati</taxon>
        <taxon>Bacillota</taxon>
        <taxon>Bacilli</taxon>
        <taxon>Bacillales</taxon>
        <taxon>Bacillaceae</taxon>
        <taxon>Neobacillus</taxon>
    </lineage>
</organism>